<evidence type="ECO:0000256" key="7">
    <source>
        <dbReference type="ARBA" id="ARBA00022723"/>
    </source>
</evidence>
<dbReference type="EMBL" id="FQXS01000004">
    <property type="protein sequence ID" value="SHH59036.1"/>
    <property type="molecule type" value="Genomic_DNA"/>
</dbReference>
<dbReference type="STRING" id="1121409.SAMN02745124_01055"/>
<dbReference type="GO" id="GO:0046872">
    <property type="term" value="F:metal ion binding"/>
    <property type="evidence" value="ECO:0007669"/>
    <property type="project" value="UniProtKB-KW"/>
</dbReference>
<evidence type="ECO:0000256" key="8">
    <source>
        <dbReference type="ARBA" id="ARBA00022801"/>
    </source>
</evidence>
<dbReference type="NCBIfam" id="TIGR00325">
    <property type="entry name" value="lpxC"/>
    <property type="match status" value="1"/>
</dbReference>
<dbReference type="PANTHER" id="PTHR33694:SF1">
    <property type="entry name" value="UDP-3-O-ACYL-N-ACETYLGLUCOSAMINE DEACETYLASE 1, MITOCHONDRIAL-RELATED"/>
    <property type="match status" value="1"/>
</dbReference>
<dbReference type="OrthoDB" id="9802746at2"/>
<dbReference type="HAMAP" id="MF_00388">
    <property type="entry name" value="LpxC"/>
    <property type="match status" value="1"/>
</dbReference>
<evidence type="ECO:0000256" key="11">
    <source>
        <dbReference type="ARBA" id="ARBA00024535"/>
    </source>
</evidence>
<comment type="function">
    <text evidence="2 12">Catalyzes the hydrolysis of UDP-3-O-myristoyl-N-acetylglucosamine to form UDP-3-O-myristoylglucosamine and acetate, the committed step in lipid A biosynthesis.</text>
</comment>
<dbReference type="AlphaFoldDB" id="A0A1M5U854"/>
<sequence>MYDMFDPHQHTIKHPTSCCGIGLHSGRTANLTIKPAPVDNGIRFFRTDLGDNISVKAHMDKVIDTRLATTIGEKGAVVATTEHLLAALRSSDIDNVDIEIDSSEVPIMDGSAEPFIKLLKSAGKTRQEGLRKLLRITRPITYSDRDTTIVVTPYNGFKVTGEISFDDALIKTQTYTIDFDPERFCREIARARTFGYVEQVEELWANGLALGGTLENVIAIHWNRTSVLNEDGLRYQDEFIRHKVLDLVGDLTLLGCPLLGHVSAYKAGHSQHLGFMEAIADAPDCWELIELEKNGCHAVIDRKTAMTRTSDALVMPFFRGRHSDALPAAC</sequence>
<feature type="binding site" evidence="12">
    <location>
        <position position="83"/>
    </location>
    <ligand>
        <name>Zn(2+)</name>
        <dbReference type="ChEBI" id="CHEBI:29105"/>
    </ligand>
</feature>
<dbReference type="InterPro" id="IPR004463">
    <property type="entry name" value="UDP-acyl_GlcNac_deAcase"/>
</dbReference>
<dbReference type="GO" id="GO:0009245">
    <property type="term" value="P:lipid A biosynthetic process"/>
    <property type="evidence" value="ECO:0007669"/>
    <property type="project" value="UniProtKB-UniRule"/>
</dbReference>
<evidence type="ECO:0000256" key="10">
    <source>
        <dbReference type="ARBA" id="ARBA00023098"/>
    </source>
</evidence>
<evidence type="ECO:0000256" key="5">
    <source>
        <dbReference type="ARBA" id="ARBA00022516"/>
    </source>
</evidence>
<accession>A0A1M5U854</accession>
<evidence type="ECO:0000256" key="1">
    <source>
        <dbReference type="ARBA" id="ARBA00001947"/>
    </source>
</evidence>
<keyword evidence="9 12" id="KW-0862">Zinc</keyword>
<reference evidence="13 14" key="1">
    <citation type="submission" date="2016-11" db="EMBL/GenBank/DDBJ databases">
        <authorList>
            <person name="Jaros S."/>
            <person name="Januszkiewicz K."/>
            <person name="Wedrychowicz H."/>
        </authorList>
    </citation>
    <scope>NUCLEOTIDE SEQUENCE [LARGE SCALE GENOMIC DNA]</scope>
    <source>
        <strain evidence="13 14">DSM 9705</strain>
    </source>
</reference>
<dbReference type="Pfam" id="PF03331">
    <property type="entry name" value="LpxC"/>
    <property type="match status" value="1"/>
</dbReference>
<evidence type="ECO:0000313" key="13">
    <source>
        <dbReference type="EMBL" id="SHH59036.1"/>
    </source>
</evidence>
<evidence type="ECO:0000256" key="6">
    <source>
        <dbReference type="ARBA" id="ARBA00022556"/>
    </source>
</evidence>
<evidence type="ECO:0000256" key="12">
    <source>
        <dbReference type="HAMAP-Rule" id="MF_00388"/>
    </source>
</evidence>
<evidence type="ECO:0000256" key="4">
    <source>
        <dbReference type="ARBA" id="ARBA00012745"/>
    </source>
</evidence>
<feature type="binding site" evidence="12">
    <location>
        <position position="246"/>
    </location>
    <ligand>
        <name>Zn(2+)</name>
        <dbReference type="ChEBI" id="CHEBI:29105"/>
    </ligand>
</feature>
<comment type="pathway">
    <text evidence="3 12">Glycolipid biosynthesis; lipid IV(A) biosynthesis; lipid IV(A) from (3R)-3-hydroxytetradecanoyl-[acyl-carrier-protein] and UDP-N-acetyl-alpha-D-glucosamine: step 2/6.</text>
</comment>
<dbReference type="SUPFAM" id="SSF54211">
    <property type="entry name" value="Ribosomal protein S5 domain 2-like"/>
    <property type="match status" value="2"/>
</dbReference>
<name>A0A1M5U854_9BACT</name>
<dbReference type="Gene3D" id="3.30.1700.10">
    <property type="entry name" value="lpxc deacetylase, domain 2"/>
    <property type="match status" value="1"/>
</dbReference>
<keyword evidence="6 12" id="KW-0441">Lipid A biosynthesis</keyword>
<keyword evidence="10 12" id="KW-0443">Lipid metabolism</keyword>
<feature type="active site" description="Proton donor" evidence="12">
    <location>
        <position position="269"/>
    </location>
</feature>
<keyword evidence="8 12" id="KW-0378">Hydrolase</keyword>
<dbReference type="UniPathway" id="UPA00359">
    <property type="reaction ID" value="UER00478"/>
</dbReference>
<dbReference type="PANTHER" id="PTHR33694">
    <property type="entry name" value="UDP-3-O-ACYL-N-ACETYLGLUCOSAMINE DEACETYLASE 1, MITOCHONDRIAL-RELATED"/>
    <property type="match status" value="1"/>
</dbReference>
<dbReference type="InterPro" id="IPR015870">
    <property type="entry name" value="UDP-acyl_N-AcGlcN_deAcase_N"/>
</dbReference>
<dbReference type="GO" id="GO:0103117">
    <property type="term" value="F:UDP-3-O-acyl-N-acetylglucosamine deacetylase activity"/>
    <property type="evidence" value="ECO:0007669"/>
    <property type="project" value="UniProtKB-UniRule"/>
</dbReference>
<dbReference type="Gene3D" id="3.30.230.20">
    <property type="entry name" value="lpxc deacetylase, domain 1"/>
    <property type="match status" value="1"/>
</dbReference>
<evidence type="ECO:0000256" key="2">
    <source>
        <dbReference type="ARBA" id="ARBA00002923"/>
    </source>
</evidence>
<dbReference type="EC" id="3.5.1.108" evidence="4 12"/>
<feature type="binding site" evidence="12">
    <location>
        <position position="242"/>
    </location>
    <ligand>
        <name>Zn(2+)</name>
        <dbReference type="ChEBI" id="CHEBI:29105"/>
    </ligand>
</feature>
<organism evidence="13 14">
    <name type="scientific">Desulfofustis glycolicus DSM 9705</name>
    <dbReference type="NCBI Taxonomy" id="1121409"/>
    <lineage>
        <taxon>Bacteria</taxon>
        <taxon>Pseudomonadati</taxon>
        <taxon>Thermodesulfobacteriota</taxon>
        <taxon>Desulfobulbia</taxon>
        <taxon>Desulfobulbales</taxon>
        <taxon>Desulfocapsaceae</taxon>
        <taxon>Desulfofustis</taxon>
    </lineage>
</organism>
<dbReference type="InterPro" id="IPR011334">
    <property type="entry name" value="UDP-acyl_GlcNac_deAcase_C"/>
</dbReference>
<keyword evidence="5 12" id="KW-0444">Lipid biosynthesis</keyword>
<comment type="cofactor">
    <cofactor evidence="1 12">
        <name>Zn(2+)</name>
        <dbReference type="ChEBI" id="CHEBI:29105"/>
    </cofactor>
</comment>
<evidence type="ECO:0000256" key="9">
    <source>
        <dbReference type="ARBA" id="ARBA00022833"/>
    </source>
</evidence>
<evidence type="ECO:0000313" key="14">
    <source>
        <dbReference type="Proteomes" id="UP000184139"/>
    </source>
</evidence>
<proteinExistence type="inferred from homology"/>
<keyword evidence="7 12" id="KW-0479">Metal-binding</keyword>
<dbReference type="InterPro" id="IPR020568">
    <property type="entry name" value="Ribosomal_Su5_D2-typ_SF"/>
</dbReference>
<evidence type="ECO:0000256" key="3">
    <source>
        <dbReference type="ARBA" id="ARBA00005002"/>
    </source>
</evidence>
<keyword evidence="14" id="KW-1185">Reference proteome</keyword>
<gene>
    <name evidence="12" type="primary">lpxC</name>
    <name evidence="13" type="ORF">SAMN02745124_01055</name>
</gene>
<dbReference type="Proteomes" id="UP000184139">
    <property type="component" value="Unassembled WGS sequence"/>
</dbReference>
<protein>
    <recommendedName>
        <fullName evidence="4 12">UDP-3-O-acyl-N-acetylglucosamine deacetylase</fullName>
        <shortName evidence="12">UDP-3-O-acyl-GlcNAc deacetylase</shortName>
        <ecNumber evidence="4 12">3.5.1.108</ecNumber>
    </recommendedName>
    <alternativeName>
        <fullName evidence="12">UDP-3-O-[R-3-hydroxymyristoyl]-N-acetylglucosamine deacetylase</fullName>
    </alternativeName>
</protein>
<comment type="catalytic activity">
    <reaction evidence="11 12">
        <text>a UDP-3-O-[(3R)-3-hydroxyacyl]-N-acetyl-alpha-D-glucosamine + H2O = a UDP-3-O-[(3R)-3-hydroxyacyl]-alpha-D-glucosamine + acetate</text>
        <dbReference type="Rhea" id="RHEA:67816"/>
        <dbReference type="ChEBI" id="CHEBI:15377"/>
        <dbReference type="ChEBI" id="CHEBI:30089"/>
        <dbReference type="ChEBI" id="CHEBI:137740"/>
        <dbReference type="ChEBI" id="CHEBI:173225"/>
        <dbReference type="EC" id="3.5.1.108"/>
    </reaction>
</comment>
<comment type="similarity">
    <text evidence="12">Belongs to the LpxC family.</text>
</comment>
<dbReference type="GO" id="GO:0016020">
    <property type="term" value="C:membrane"/>
    <property type="evidence" value="ECO:0007669"/>
    <property type="project" value="GOC"/>
</dbReference>